<dbReference type="KEGG" id="glj:GKIL_2423"/>
<evidence type="ECO:0000256" key="2">
    <source>
        <dbReference type="ARBA" id="ARBA00022485"/>
    </source>
</evidence>
<keyword evidence="2" id="KW-0004">4Fe-4S</keyword>
<dbReference type="PROSITE" id="PS51918">
    <property type="entry name" value="RADICAL_SAM"/>
    <property type="match status" value="1"/>
</dbReference>
<dbReference type="SUPFAM" id="SSF102114">
    <property type="entry name" value="Radical SAM enzymes"/>
    <property type="match status" value="1"/>
</dbReference>
<dbReference type="eggNOG" id="COG0641">
    <property type="taxonomic scope" value="Bacteria"/>
</dbReference>
<dbReference type="InterPro" id="IPR013785">
    <property type="entry name" value="Aldolase_TIM"/>
</dbReference>
<evidence type="ECO:0000256" key="5">
    <source>
        <dbReference type="ARBA" id="ARBA00023004"/>
    </source>
</evidence>
<organism evidence="8 9">
    <name type="scientific">Gloeobacter kilaueensis (strain ATCC BAA-2537 / CCAP 1431/1 / ULC 316 / JS1)</name>
    <dbReference type="NCBI Taxonomy" id="1183438"/>
    <lineage>
        <taxon>Bacteria</taxon>
        <taxon>Bacillati</taxon>
        <taxon>Cyanobacteriota</taxon>
        <taxon>Cyanophyceae</taxon>
        <taxon>Gloeobacterales</taxon>
        <taxon>Gloeobacteraceae</taxon>
        <taxon>Gloeobacter</taxon>
    </lineage>
</organism>
<dbReference type="SFLD" id="SFLDS00029">
    <property type="entry name" value="Radical_SAM"/>
    <property type="match status" value="1"/>
</dbReference>
<reference evidence="8 9" key="1">
    <citation type="journal article" date="2013" name="PLoS ONE">
        <title>Cultivation and Complete Genome Sequencing of Gloeobacter kilaueensis sp. nov., from a Lava Cave in Kilauea Caldera, Hawai'i.</title>
        <authorList>
            <person name="Saw J.H."/>
            <person name="Schatz M."/>
            <person name="Brown M.V."/>
            <person name="Kunkel D.D."/>
            <person name="Foster J.S."/>
            <person name="Shick H."/>
            <person name="Christensen S."/>
            <person name="Hou S."/>
            <person name="Wan X."/>
            <person name="Donachie S.P."/>
        </authorList>
    </citation>
    <scope>NUCLEOTIDE SEQUENCE [LARGE SCALE GENOMIC DNA]</scope>
    <source>
        <strain evidence="9">JS</strain>
    </source>
</reference>
<dbReference type="InterPro" id="IPR007197">
    <property type="entry name" value="rSAM"/>
</dbReference>
<evidence type="ECO:0000256" key="1">
    <source>
        <dbReference type="ARBA" id="ARBA00001966"/>
    </source>
</evidence>
<feature type="domain" description="Radical SAM core" evidence="7">
    <location>
        <begin position="84"/>
        <end position="315"/>
    </location>
</feature>
<dbReference type="HOGENOM" id="CLU_009273_3_1_3"/>
<dbReference type="GO" id="GO:0051539">
    <property type="term" value="F:4 iron, 4 sulfur cluster binding"/>
    <property type="evidence" value="ECO:0007669"/>
    <property type="project" value="UniProtKB-KW"/>
</dbReference>
<dbReference type="InterPro" id="IPR023885">
    <property type="entry name" value="4Fe4S-binding_SPASM_dom"/>
</dbReference>
<comment type="cofactor">
    <cofactor evidence="1">
        <name>[4Fe-4S] cluster</name>
        <dbReference type="ChEBI" id="CHEBI:49883"/>
    </cofactor>
</comment>
<dbReference type="InterPro" id="IPR023867">
    <property type="entry name" value="Sulphatase_maturase_rSAM"/>
</dbReference>
<dbReference type="InterPro" id="IPR058240">
    <property type="entry name" value="rSAM_sf"/>
</dbReference>
<gene>
    <name evidence="8" type="ORF">GKIL_2423</name>
</gene>
<protein>
    <submittedName>
        <fullName evidence="8">Radical SAM domain protein</fullName>
    </submittedName>
</protein>
<evidence type="ECO:0000259" key="7">
    <source>
        <dbReference type="PROSITE" id="PS51918"/>
    </source>
</evidence>
<dbReference type="SFLD" id="SFLDG01386">
    <property type="entry name" value="main_SPASM_domain-containing"/>
    <property type="match status" value="1"/>
</dbReference>
<keyword evidence="9" id="KW-1185">Reference proteome</keyword>
<dbReference type="OrthoDB" id="9808591at2"/>
<proteinExistence type="predicted"/>
<dbReference type="UniPathway" id="UPA00782"/>
<dbReference type="RefSeq" id="WP_023173848.1">
    <property type="nucleotide sequence ID" value="NC_022600.1"/>
</dbReference>
<evidence type="ECO:0000256" key="6">
    <source>
        <dbReference type="ARBA" id="ARBA00023014"/>
    </source>
</evidence>
<keyword evidence="6" id="KW-0411">Iron-sulfur</keyword>
<dbReference type="Gene3D" id="3.20.20.70">
    <property type="entry name" value="Aldolase class I"/>
    <property type="match status" value="1"/>
</dbReference>
<keyword evidence="5" id="KW-0408">Iron</keyword>
<evidence type="ECO:0000256" key="4">
    <source>
        <dbReference type="ARBA" id="ARBA00022723"/>
    </source>
</evidence>
<dbReference type="Proteomes" id="UP000017396">
    <property type="component" value="Chromosome"/>
</dbReference>
<accession>U5QM30</accession>
<dbReference type="PANTHER" id="PTHR43787">
    <property type="entry name" value="FEMO COFACTOR BIOSYNTHESIS PROTEIN NIFB-RELATED"/>
    <property type="match status" value="1"/>
</dbReference>
<evidence type="ECO:0000313" key="8">
    <source>
        <dbReference type="EMBL" id="AGY58669.1"/>
    </source>
</evidence>
<dbReference type="PANTHER" id="PTHR43787:SF3">
    <property type="entry name" value="ARYLSULFATASE REGULATORY PROTEIN"/>
    <property type="match status" value="1"/>
</dbReference>
<dbReference type="CDD" id="cd01335">
    <property type="entry name" value="Radical_SAM"/>
    <property type="match status" value="1"/>
</dbReference>
<dbReference type="EMBL" id="CP003587">
    <property type="protein sequence ID" value="AGY58669.1"/>
    <property type="molecule type" value="Genomic_DNA"/>
</dbReference>
<dbReference type="Pfam" id="PF04055">
    <property type="entry name" value="Radical_SAM"/>
    <property type="match status" value="1"/>
</dbReference>
<evidence type="ECO:0000313" key="9">
    <source>
        <dbReference type="Proteomes" id="UP000017396"/>
    </source>
</evidence>
<dbReference type="AlphaFoldDB" id="U5QM30"/>
<keyword evidence="4" id="KW-0479">Metal-binding</keyword>
<evidence type="ECO:0000256" key="3">
    <source>
        <dbReference type="ARBA" id="ARBA00022691"/>
    </source>
</evidence>
<dbReference type="NCBIfam" id="TIGR04085">
    <property type="entry name" value="rSAM_more_4Fe4S"/>
    <property type="match status" value="1"/>
</dbReference>
<name>U5QM30_GLOK1</name>
<sequence>MQESKYNIWIHRVHFSYVFNTSTSGFFRLSHPEFEALQSFIASSQDACISPQLLLKLVENRVIIPENADEVKWVASRYHSTRHHTPRLGLTIVTSLGCNFSCPYCFEDKHGSILQSEVQMALLQFLDEKIEKLQRFEVCWFGGEPLLGKEQLLALSDQFIERCDRAGVTYVADIITNGYLLDEQTCDLLRKRRVATAQITLDGPPEVHDLMRPLVNGKGTFKKILANIHHAVNYLSVSIRVNLSQENTSHVEKLLQILQAEGLSDKLHIYPGQIVAVNDGASAPSASYSSCCLSNIELAKIKLEFMKLAQCYGFDKPSLPKPVGTPCTAVRSQELIVGSKGELYKCPYSVGNPQEVIGHISDYKNCNTRLHKWLNYDPFTDPECTNCIALPVCMGGCAHHAMDPVLHDNRCDSFRHNYKERILAYIEAQEASQGA</sequence>
<keyword evidence="3" id="KW-0949">S-adenosyl-L-methionine</keyword>
<dbReference type="GO" id="GO:0046872">
    <property type="term" value="F:metal ion binding"/>
    <property type="evidence" value="ECO:0007669"/>
    <property type="project" value="UniProtKB-KW"/>
</dbReference>
<dbReference type="SFLD" id="SFLDG01384">
    <property type="entry name" value="thioether_bond_formation_requi"/>
    <property type="match status" value="1"/>
</dbReference>
<dbReference type="SFLD" id="SFLDG01067">
    <property type="entry name" value="SPASM/twitch_domain_containing"/>
    <property type="match status" value="1"/>
</dbReference>
<dbReference type="STRING" id="1183438.GKIL_2423"/>
<dbReference type="GO" id="GO:0016491">
    <property type="term" value="F:oxidoreductase activity"/>
    <property type="evidence" value="ECO:0007669"/>
    <property type="project" value="InterPro"/>
</dbReference>